<dbReference type="PANTHER" id="PTHR13326:SF31">
    <property type="entry name" value="PSEUDOURIDYLATE SYNTHASE 7 HOMOLOG"/>
    <property type="match status" value="1"/>
</dbReference>
<keyword evidence="7" id="KW-1185">Reference proteome</keyword>
<dbReference type="CDD" id="cd02576">
    <property type="entry name" value="PseudoU_synth_ScPUS7"/>
    <property type="match status" value="1"/>
</dbReference>
<reference evidence="6" key="1">
    <citation type="submission" date="2020-03" db="EMBL/GenBank/DDBJ databases">
        <authorList>
            <person name="Chebbi M.A."/>
            <person name="Drezen J.M."/>
        </authorList>
    </citation>
    <scope>NUCLEOTIDE SEQUENCE</scope>
    <source>
        <tissue evidence="6">Whole body</tissue>
    </source>
</reference>
<feature type="compositionally biased region" description="Basic and acidic residues" evidence="3">
    <location>
        <begin position="1"/>
        <end position="13"/>
    </location>
</feature>
<reference evidence="6" key="2">
    <citation type="submission" date="2021-04" db="EMBL/GenBank/DDBJ databases">
        <title>Genome-wide patterns of bracovirus chromosomal integration into multiple host tissues during parasitism.</title>
        <authorList>
            <person name="Chebbi M.A.C."/>
        </authorList>
    </citation>
    <scope>NUCLEOTIDE SEQUENCE</scope>
    <source>
        <tissue evidence="6">Whole body</tissue>
    </source>
</reference>
<feature type="compositionally biased region" description="Basic and acidic residues" evidence="3">
    <location>
        <begin position="499"/>
        <end position="513"/>
    </location>
</feature>
<gene>
    <name evidence="6" type="ORF">G9C98_005319</name>
</gene>
<dbReference type="AlphaFoldDB" id="A0A8J5RLT6"/>
<dbReference type="Pfam" id="PF01142">
    <property type="entry name" value="TruD"/>
    <property type="match status" value="1"/>
</dbReference>
<evidence type="ECO:0000259" key="4">
    <source>
        <dbReference type="PROSITE" id="PS50984"/>
    </source>
</evidence>
<dbReference type="PROSITE" id="PS51061">
    <property type="entry name" value="R3H"/>
    <property type="match status" value="1"/>
</dbReference>
<accession>A0A8J5RLT6</accession>
<dbReference type="GO" id="GO:0008033">
    <property type="term" value="P:tRNA processing"/>
    <property type="evidence" value="ECO:0007669"/>
    <property type="project" value="UniProtKB-KW"/>
</dbReference>
<evidence type="ECO:0008006" key="8">
    <source>
        <dbReference type="Google" id="ProtNLM"/>
    </source>
</evidence>
<dbReference type="PIRSF" id="PIRSF037016">
    <property type="entry name" value="Pseudouridin_synth_euk_prd"/>
    <property type="match status" value="1"/>
</dbReference>
<dbReference type="EMBL" id="JAAOIC020000002">
    <property type="protein sequence ID" value="KAG8042684.1"/>
    <property type="molecule type" value="Genomic_DNA"/>
</dbReference>
<dbReference type="PROSITE" id="PS01268">
    <property type="entry name" value="UPF0024"/>
    <property type="match status" value="1"/>
</dbReference>
<dbReference type="GO" id="GO:0001522">
    <property type="term" value="P:pseudouridine synthesis"/>
    <property type="evidence" value="ECO:0007669"/>
    <property type="project" value="InterPro"/>
</dbReference>
<name>A0A8J5RLT6_9HYME</name>
<feature type="region of interest" description="Disordered" evidence="3">
    <location>
        <begin position="1"/>
        <end position="59"/>
    </location>
</feature>
<proteinExistence type="predicted"/>
<dbReference type="OrthoDB" id="447290at2759"/>
<sequence length="715" mass="81790">MFFNDYKNRDKFPRGRGGRGRFNHNRRGGGRGGGHDNKRNNKRSYSEVNNPKRPKYESSVRVKEVDIGISEYLGDHQHFDGIFKERFSDFHVHEIDCDGKMAKLTTQEIPPDPKDTVDVEKLRQTLPEDVLEKLDAFISKTDNAEEPSALVEIDVTDITKDQRRNIHSIASKYQKVNSQTIDKENRKLLVLSKVSGDKIDKNDATFKKKYGLERDVRVNWSLREGPYCKFILHKVNIDTMDALNQLAVNLRIRANNLNYSGTKDRRARTTQWVSVKQIHPSYILEAGKRVRGLFVGNFEFVKNPLKLGTLKGNHFEIALRNITASDEEIESAMTSLRDNGFVNYYGLQRFGSVATIPTYEIGKALLKGNYQEAIDLVLKPRDNDYPDLAKARECYAKTKDAKQALKLIQRPDKIEVKLLKGITINGPNSPQNALDSIPRNTLLMYIHSYQSFVWNNMVSRRIKELGRKPVVGDLVYVSDSVADKVEVEEEEKGIDENEESKKEPIDNGKDEKLENEKKPLPVVKILAEEDLANYTLADVVMPQPGYKVTYPTYAKDWYEEFMAKDGLSLDLQNKNRRFALGGAYRKIVQIPEGLSWRVVQYDDISCDLIRSDFDKMQDKEFKINNSEGKYKALVLEMSLKSSTYATMALREILKQDTSAETQAAQTAFYHALAKQEAKDLEESQKKEKLVDKSELTVEDSVKEDQVVEAEIEPTD</sequence>
<feature type="compositionally biased region" description="Acidic residues" evidence="3">
    <location>
        <begin position="487"/>
        <end position="498"/>
    </location>
</feature>
<dbReference type="PROSITE" id="PS50984">
    <property type="entry name" value="TRUD"/>
    <property type="match status" value="1"/>
</dbReference>
<keyword evidence="1" id="KW-0819">tRNA processing</keyword>
<comment type="caution">
    <text evidence="6">The sequence shown here is derived from an EMBL/GenBank/DDBJ whole genome shotgun (WGS) entry which is preliminary data.</text>
</comment>
<evidence type="ECO:0000256" key="1">
    <source>
        <dbReference type="ARBA" id="ARBA00022694"/>
    </source>
</evidence>
<dbReference type="Proteomes" id="UP000729913">
    <property type="component" value="Unassembled WGS sequence"/>
</dbReference>
<protein>
    <recommendedName>
        <fullName evidence="8">Pseudouridylate synthase 7 homolog</fullName>
    </recommendedName>
</protein>
<dbReference type="NCBIfam" id="TIGR00094">
    <property type="entry name" value="tRNA_TruD_broad"/>
    <property type="match status" value="1"/>
</dbReference>
<evidence type="ECO:0000313" key="6">
    <source>
        <dbReference type="EMBL" id="KAG8042684.1"/>
    </source>
</evidence>
<dbReference type="GO" id="GO:0005634">
    <property type="term" value="C:nucleus"/>
    <property type="evidence" value="ECO:0007669"/>
    <property type="project" value="TreeGrafter"/>
</dbReference>
<evidence type="ECO:0000256" key="3">
    <source>
        <dbReference type="SAM" id="MobiDB-lite"/>
    </source>
</evidence>
<dbReference type="InterPro" id="IPR001656">
    <property type="entry name" value="PsdUridine_synth_TruD"/>
</dbReference>
<feature type="compositionally biased region" description="Basic residues" evidence="3">
    <location>
        <begin position="14"/>
        <end position="29"/>
    </location>
</feature>
<dbReference type="InterPro" id="IPR020119">
    <property type="entry name" value="PsdUridine_synth_TruD_CS"/>
</dbReference>
<dbReference type="PANTHER" id="PTHR13326">
    <property type="entry name" value="TRNA PSEUDOURIDINE SYNTHASE D"/>
    <property type="match status" value="1"/>
</dbReference>
<evidence type="ECO:0000259" key="5">
    <source>
        <dbReference type="PROSITE" id="PS51061"/>
    </source>
</evidence>
<dbReference type="GO" id="GO:0009982">
    <property type="term" value="F:pseudouridine synthase activity"/>
    <property type="evidence" value="ECO:0007669"/>
    <property type="project" value="InterPro"/>
</dbReference>
<dbReference type="InterPro" id="IPR011760">
    <property type="entry name" value="PsdUridine_synth_TruD_insert"/>
</dbReference>
<feature type="domain" description="TRUD" evidence="4">
    <location>
        <begin position="340"/>
        <end position="590"/>
    </location>
</feature>
<feature type="domain" description="R3H" evidence="5">
    <location>
        <begin position="124"/>
        <end position="195"/>
    </location>
</feature>
<organism evidence="6 7">
    <name type="scientific">Cotesia typhae</name>
    <dbReference type="NCBI Taxonomy" id="2053667"/>
    <lineage>
        <taxon>Eukaryota</taxon>
        <taxon>Metazoa</taxon>
        <taxon>Ecdysozoa</taxon>
        <taxon>Arthropoda</taxon>
        <taxon>Hexapoda</taxon>
        <taxon>Insecta</taxon>
        <taxon>Pterygota</taxon>
        <taxon>Neoptera</taxon>
        <taxon>Endopterygota</taxon>
        <taxon>Hymenoptera</taxon>
        <taxon>Apocrita</taxon>
        <taxon>Ichneumonoidea</taxon>
        <taxon>Braconidae</taxon>
        <taxon>Microgastrinae</taxon>
        <taxon>Cotesia</taxon>
    </lineage>
</organism>
<dbReference type="InterPro" id="IPR001374">
    <property type="entry name" value="R3H_dom"/>
</dbReference>
<dbReference type="GO" id="GO:0003723">
    <property type="term" value="F:RNA binding"/>
    <property type="evidence" value="ECO:0007669"/>
    <property type="project" value="InterPro"/>
</dbReference>
<feature type="region of interest" description="Disordered" evidence="3">
    <location>
        <begin position="487"/>
        <end position="513"/>
    </location>
</feature>
<evidence type="ECO:0000256" key="2">
    <source>
        <dbReference type="ARBA" id="ARBA00036943"/>
    </source>
</evidence>
<evidence type="ECO:0000313" key="7">
    <source>
        <dbReference type="Proteomes" id="UP000729913"/>
    </source>
</evidence>
<comment type="catalytic activity">
    <reaction evidence="2">
        <text>a uridine in tRNA = a pseudouridine in tRNA</text>
        <dbReference type="Rhea" id="RHEA:54572"/>
        <dbReference type="Rhea" id="RHEA-COMP:13339"/>
        <dbReference type="Rhea" id="RHEA-COMP:13934"/>
        <dbReference type="ChEBI" id="CHEBI:65314"/>
        <dbReference type="ChEBI" id="CHEBI:65315"/>
    </reaction>
</comment>